<name>A0A377QYJ0_9NEIS</name>
<evidence type="ECO:0000256" key="1">
    <source>
        <dbReference type="ARBA" id="ARBA00022676"/>
    </source>
</evidence>
<proteinExistence type="predicted"/>
<dbReference type="CDD" id="cd03789">
    <property type="entry name" value="GT9_LPS_heptosyltransferase"/>
    <property type="match status" value="1"/>
</dbReference>
<keyword evidence="1" id="KW-0328">Glycosyltransferase</keyword>
<dbReference type="PANTHER" id="PTHR30160">
    <property type="entry name" value="TETRAACYLDISACCHARIDE 4'-KINASE-RELATED"/>
    <property type="match status" value="1"/>
</dbReference>
<reference evidence="3 4" key="1">
    <citation type="submission" date="2018-06" db="EMBL/GenBank/DDBJ databases">
        <authorList>
            <consortium name="Pathogen Informatics"/>
            <person name="Doyle S."/>
        </authorList>
    </citation>
    <scope>NUCLEOTIDE SEQUENCE [LARGE SCALE GENOMIC DNA]</scope>
    <source>
        <strain evidence="3 4">NCTC13336</strain>
    </source>
</reference>
<organism evidence="3 4">
    <name type="scientific">Kingella potus</name>
    <dbReference type="NCBI Taxonomy" id="265175"/>
    <lineage>
        <taxon>Bacteria</taxon>
        <taxon>Pseudomonadati</taxon>
        <taxon>Pseudomonadota</taxon>
        <taxon>Betaproteobacteria</taxon>
        <taxon>Neisseriales</taxon>
        <taxon>Neisseriaceae</taxon>
        <taxon>Kingella</taxon>
    </lineage>
</organism>
<dbReference type="Gene3D" id="3.40.50.2000">
    <property type="entry name" value="Glycogen Phosphorylase B"/>
    <property type="match status" value="2"/>
</dbReference>
<dbReference type="EMBL" id="UGJJ01000001">
    <property type="protein sequence ID" value="STR00303.1"/>
    <property type="molecule type" value="Genomic_DNA"/>
</dbReference>
<evidence type="ECO:0000313" key="4">
    <source>
        <dbReference type="Proteomes" id="UP000254293"/>
    </source>
</evidence>
<dbReference type="RefSeq" id="WP_115307592.1">
    <property type="nucleotide sequence ID" value="NZ_UGJJ01000001.1"/>
</dbReference>
<dbReference type="SUPFAM" id="SSF53756">
    <property type="entry name" value="UDP-Glycosyltransferase/glycogen phosphorylase"/>
    <property type="match status" value="1"/>
</dbReference>
<evidence type="ECO:0000256" key="2">
    <source>
        <dbReference type="ARBA" id="ARBA00022679"/>
    </source>
</evidence>
<gene>
    <name evidence="3" type="ORF">NCTC13336_00505</name>
</gene>
<keyword evidence="4" id="KW-1185">Reference proteome</keyword>
<dbReference type="GO" id="GO:0009244">
    <property type="term" value="P:lipopolysaccharide core region biosynthetic process"/>
    <property type="evidence" value="ECO:0007669"/>
    <property type="project" value="TreeGrafter"/>
</dbReference>
<sequence>MTAKTLFKALKKRLQTLRIRAGKALYDRAPRPSAAPLSPEHIRAVLFLRQDGKIGDYIVSSFVFREIKKAAPHIKIGVVCTEANRSLFDRNPHIDTVHTVRAKSSRSYCAVGRSIAGQYDVLIDPTAFLRTRDLRLIRSIAAPYNIGFAKEHYRIFNRNIPDQNQHFSEIYRQALEICGFTAIDTAYDIPADPAAADAVAAFLQQRQIGSYTAVNFFGAANARRFTPENIARWLAHFAEKLPQQQFVLLGYPAATPLLQQLAQAAPNCHVYEKTQTIQDNIELIRRADRVISPDTATVHIAAGLGKPLIGLYRDEGLNYWLPYTRSPAAILYYRDNINEITPDNLPSDWFE</sequence>
<dbReference type="InterPro" id="IPR002201">
    <property type="entry name" value="Glyco_trans_9"/>
</dbReference>
<dbReference type="GO" id="GO:0005829">
    <property type="term" value="C:cytosol"/>
    <property type="evidence" value="ECO:0007669"/>
    <property type="project" value="TreeGrafter"/>
</dbReference>
<dbReference type="Pfam" id="PF01075">
    <property type="entry name" value="Glyco_transf_9"/>
    <property type="match status" value="1"/>
</dbReference>
<keyword evidence="2 3" id="KW-0808">Transferase</keyword>
<dbReference type="InterPro" id="IPR051199">
    <property type="entry name" value="LPS_LOS_Heptosyltrfase"/>
</dbReference>
<dbReference type="GO" id="GO:0008713">
    <property type="term" value="F:ADP-heptose-lipopolysaccharide heptosyltransferase activity"/>
    <property type="evidence" value="ECO:0007669"/>
    <property type="project" value="TreeGrafter"/>
</dbReference>
<evidence type="ECO:0000313" key="3">
    <source>
        <dbReference type="EMBL" id="STR00303.1"/>
    </source>
</evidence>
<protein>
    <submittedName>
        <fullName evidence="3">ADP-heptose:LPS heptosyltransferase II</fullName>
    </submittedName>
</protein>
<accession>A0A377QYJ0</accession>
<dbReference type="OrthoDB" id="9797795at2"/>
<dbReference type="AlphaFoldDB" id="A0A377QYJ0"/>
<dbReference type="Proteomes" id="UP000254293">
    <property type="component" value="Unassembled WGS sequence"/>
</dbReference>
<dbReference type="PANTHER" id="PTHR30160:SF15">
    <property type="entry name" value="GLYCOSYLTRANSFERASE HI_0523-RELATED"/>
    <property type="match status" value="1"/>
</dbReference>